<evidence type="ECO:0000256" key="6">
    <source>
        <dbReference type="PROSITE-ProRule" id="PRU00169"/>
    </source>
</evidence>
<dbReference type="InterPro" id="IPR011006">
    <property type="entry name" value="CheY-like_superfamily"/>
</dbReference>
<keyword evidence="5" id="KW-0804">Transcription</keyword>
<dbReference type="InterPro" id="IPR036388">
    <property type="entry name" value="WH-like_DNA-bd_sf"/>
</dbReference>
<dbReference type="InterPro" id="IPR001867">
    <property type="entry name" value="OmpR/PhoB-type_DNA-bd"/>
</dbReference>
<dbReference type="SMART" id="SM00448">
    <property type="entry name" value="REC"/>
    <property type="match status" value="1"/>
</dbReference>
<dbReference type="Gene3D" id="3.40.50.2300">
    <property type="match status" value="1"/>
</dbReference>
<dbReference type="Pfam" id="PF00486">
    <property type="entry name" value="Trans_reg_C"/>
    <property type="match status" value="1"/>
</dbReference>
<dbReference type="InterPro" id="IPR039420">
    <property type="entry name" value="WalR-like"/>
</dbReference>
<dbReference type="RefSeq" id="WP_307236766.1">
    <property type="nucleotide sequence ID" value="NZ_JAUSVF010000005.1"/>
</dbReference>
<dbReference type="EMBL" id="JAUSVF010000005">
    <property type="protein sequence ID" value="MDQ0323828.1"/>
    <property type="molecule type" value="Genomic_DNA"/>
</dbReference>
<sequence length="243" mass="26691">MVYRVAIADDEIDLLEAVAEYLRGHGYEVVTAINAAELRALAAENSIDVAILDIAMPGEDGLSLARWLRRQSRAGIIFASASGSPMDRIVGLEIGGDDYMAKPYDLRELLARVRSVLRRLDAAPPAAPAPSVPAAPPARPIGFGPYRIDFDARRLLHAESGEIGLTAAEFDLLAVLARRPNRILPRGQLIELLGEDAMDSESERRIDVRIARLRRKIEPESDRPIYIRTIRGLGYIFETNGGP</sequence>
<evidence type="ECO:0000259" key="8">
    <source>
        <dbReference type="PROSITE" id="PS50110"/>
    </source>
</evidence>
<keyword evidence="3" id="KW-0805">Transcription regulation</keyword>
<dbReference type="PROSITE" id="PS50110">
    <property type="entry name" value="RESPONSE_REGULATORY"/>
    <property type="match status" value="1"/>
</dbReference>
<dbReference type="Pfam" id="PF00072">
    <property type="entry name" value="Response_reg"/>
    <property type="match status" value="1"/>
</dbReference>
<evidence type="ECO:0000256" key="7">
    <source>
        <dbReference type="PROSITE-ProRule" id="PRU01091"/>
    </source>
</evidence>
<keyword evidence="11" id="KW-1185">Reference proteome</keyword>
<evidence type="ECO:0000256" key="5">
    <source>
        <dbReference type="ARBA" id="ARBA00023163"/>
    </source>
</evidence>
<dbReference type="InterPro" id="IPR016032">
    <property type="entry name" value="Sig_transdc_resp-reg_C-effctor"/>
</dbReference>
<comment type="caution">
    <text evidence="10">The sequence shown here is derived from an EMBL/GenBank/DDBJ whole genome shotgun (WGS) entry which is preliminary data.</text>
</comment>
<evidence type="ECO:0000256" key="2">
    <source>
        <dbReference type="ARBA" id="ARBA00023012"/>
    </source>
</evidence>
<evidence type="ECO:0000259" key="9">
    <source>
        <dbReference type="PROSITE" id="PS51755"/>
    </source>
</evidence>
<dbReference type="Proteomes" id="UP001230207">
    <property type="component" value="Unassembled WGS sequence"/>
</dbReference>
<dbReference type="SUPFAM" id="SSF52172">
    <property type="entry name" value="CheY-like"/>
    <property type="match status" value="1"/>
</dbReference>
<gene>
    <name evidence="10" type="ORF">QO002_006035</name>
</gene>
<name>A0ABU0C0Y1_9HYPH</name>
<dbReference type="InterPro" id="IPR001789">
    <property type="entry name" value="Sig_transdc_resp-reg_receiver"/>
</dbReference>
<protein>
    <submittedName>
        <fullName evidence="10">Two-component system phosphate regulon response regulator OmpR</fullName>
    </submittedName>
</protein>
<organism evidence="10 11">
    <name type="scientific">Pararhizobium capsulatum DSM 1112</name>
    <dbReference type="NCBI Taxonomy" id="1121113"/>
    <lineage>
        <taxon>Bacteria</taxon>
        <taxon>Pseudomonadati</taxon>
        <taxon>Pseudomonadota</taxon>
        <taxon>Alphaproteobacteria</taxon>
        <taxon>Hyphomicrobiales</taxon>
        <taxon>Rhizobiaceae</taxon>
        <taxon>Rhizobium/Agrobacterium group</taxon>
        <taxon>Pararhizobium</taxon>
    </lineage>
</organism>
<dbReference type="CDD" id="cd00383">
    <property type="entry name" value="trans_reg_C"/>
    <property type="match status" value="1"/>
</dbReference>
<dbReference type="Gene3D" id="6.10.250.690">
    <property type="match status" value="1"/>
</dbReference>
<feature type="domain" description="Response regulatory" evidence="8">
    <location>
        <begin position="4"/>
        <end position="117"/>
    </location>
</feature>
<proteinExistence type="predicted"/>
<dbReference type="SUPFAM" id="SSF46894">
    <property type="entry name" value="C-terminal effector domain of the bipartite response regulators"/>
    <property type="match status" value="1"/>
</dbReference>
<evidence type="ECO:0000256" key="4">
    <source>
        <dbReference type="ARBA" id="ARBA00023125"/>
    </source>
</evidence>
<feature type="modified residue" description="4-aspartylphosphate" evidence="6">
    <location>
        <position position="53"/>
    </location>
</feature>
<evidence type="ECO:0000256" key="1">
    <source>
        <dbReference type="ARBA" id="ARBA00022553"/>
    </source>
</evidence>
<feature type="DNA-binding region" description="OmpR/PhoB-type" evidence="7">
    <location>
        <begin position="138"/>
        <end position="239"/>
    </location>
</feature>
<evidence type="ECO:0000256" key="3">
    <source>
        <dbReference type="ARBA" id="ARBA00023015"/>
    </source>
</evidence>
<dbReference type="PANTHER" id="PTHR48111">
    <property type="entry name" value="REGULATOR OF RPOS"/>
    <property type="match status" value="1"/>
</dbReference>
<keyword evidence="2" id="KW-0902">Two-component regulatory system</keyword>
<evidence type="ECO:0000313" key="11">
    <source>
        <dbReference type="Proteomes" id="UP001230207"/>
    </source>
</evidence>
<dbReference type="SMART" id="SM00862">
    <property type="entry name" value="Trans_reg_C"/>
    <property type="match status" value="1"/>
</dbReference>
<keyword evidence="1 6" id="KW-0597">Phosphoprotein</keyword>
<evidence type="ECO:0000313" key="10">
    <source>
        <dbReference type="EMBL" id="MDQ0323828.1"/>
    </source>
</evidence>
<accession>A0ABU0C0Y1</accession>
<feature type="domain" description="OmpR/PhoB-type" evidence="9">
    <location>
        <begin position="138"/>
        <end position="239"/>
    </location>
</feature>
<dbReference type="Gene3D" id="1.10.10.10">
    <property type="entry name" value="Winged helix-like DNA-binding domain superfamily/Winged helix DNA-binding domain"/>
    <property type="match status" value="1"/>
</dbReference>
<dbReference type="PROSITE" id="PS51755">
    <property type="entry name" value="OMPR_PHOB"/>
    <property type="match status" value="1"/>
</dbReference>
<keyword evidence="4 7" id="KW-0238">DNA-binding</keyword>
<dbReference type="PANTHER" id="PTHR48111:SF4">
    <property type="entry name" value="DNA-BINDING DUAL TRANSCRIPTIONAL REGULATOR OMPR"/>
    <property type="match status" value="1"/>
</dbReference>
<reference evidence="10 11" key="1">
    <citation type="submission" date="2023-07" db="EMBL/GenBank/DDBJ databases">
        <title>Genomic Encyclopedia of Type Strains, Phase IV (KMG-IV): sequencing the most valuable type-strain genomes for metagenomic binning, comparative biology and taxonomic classification.</title>
        <authorList>
            <person name="Goeker M."/>
        </authorList>
    </citation>
    <scope>NUCLEOTIDE SEQUENCE [LARGE SCALE GENOMIC DNA]</scope>
    <source>
        <strain evidence="10 11">DSM 1112</strain>
    </source>
</reference>